<dbReference type="EMBL" id="CP063450">
    <property type="protein sequence ID" value="QOV97144.1"/>
    <property type="molecule type" value="Genomic_DNA"/>
</dbReference>
<sequence>MASHTPPAASPVFEAPTGFADLDSQVDDILEGGGRWHLLTVEGLTLRVRKPAPTAVKALNAATGKGSSAELRKDSMTLFVQHHLHPEDWELLLVTMVDPEQAFSTATLGEVMRRIATLGTARPTVPSSRWRRRRGITGGRSGRS</sequence>
<reference evidence="2 3" key="1">
    <citation type="submission" date="2020-10" db="EMBL/GenBank/DDBJ databases">
        <title>Whole genome sequence of oil-degrading bacteria Rhodococcus pyridinivorans strain 5Ap.</title>
        <authorList>
            <person name="Akhremchuk A.E."/>
            <person name="Valentovich L.N."/>
            <person name="Charniauskaya M.I."/>
            <person name="Bukliarevich H.A."/>
            <person name="Titok M.A."/>
        </authorList>
    </citation>
    <scope>NUCLEOTIDE SEQUENCE [LARGE SCALE GENOMIC DNA]</scope>
    <source>
        <strain evidence="2 3">5Ap</strain>
    </source>
</reference>
<proteinExistence type="predicted"/>
<evidence type="ECO:0000313" key="3">
    <source>
        <dbReference type="Proteomes" id="UP000593818"/>
    </source>
</evidence>
<dbReference type="Pfam" id="PF23781">
    <property type="entry name" value="Phage_TAC_16"/>
    <property type="match status" value="1"/>
</dbReference>
<protein>
    <submittedName>
        <fullName evidence="2">Uncharacterized protein</fullName>
    </submittedName>
</protein>
<dbReference type="Proteomes" id="UP000593818">
    <property type="component" value="Chromosome"/>
</dbReference>
<dbReference type="RefSeq" id="WP_193902195.1">
    <property type="nucleotide sequence ID" value="NZ_CP063450.1"/>
</dbReference>
<keyword evidence="3" id="KW-1185">Reference proteome</keyword>
<dbReference type="InterPro" id="IPR056927">
    <property type="entry name" value="Phage_TAC"/>
</dbReference>
<accession>A0A7M2XH94</accession>
<gene>
    <name evidence="2" type="ORF">INP59_14270</name>
</gene>
<feature type="region of interest" description="Disordered" evidence="1">
    <location>
        <begin position="123"/>
        <end position="144"/>
    </location>
</feature>
<name>A0A7M2XH94_9NOCA</name>
<organism evidence="2 3">
    <name type="scientific">Rhodococcus pyridinivorans</name>
    <dbReference type="NCBI Taxonomy" id="103816"/>
    <lineage>
        <taxon>Bacteria</taxon>
        <taxon>Bacillati</taxon>
        <taxon>Actinomycetota</taxon>
        <taxon>Actinomycetes</taxon>
        <taxon>Mycobacteriales</taxon>
        <taxon>Nocardiaceae</taxon>
        <taxon>Rhodococcus</taxon>
    </lineage>
</organism>
<evidence type="ECO:0000256" key="1">
    <source>
        <dbReference type="SAM" id="MobiDB-lite"/>
    </source>
</evidence>
<evidence type="ECO:0000313" key="2">
    <source>
        <dbReference type="EMBL" id="QOV97144.1"/>
    </source>
</evidence>
<dbReference type="AlphaFoldDB" id="A0A7M2XH94"/>